<sequence>MTQKNAAGTPAKANVSHIQGISYSFCEGEHHYNSCPSNPKSVYYLGNTHNNINNPYSNTYNQGWSSHPNFSWSRNQGRNDVGTSNAPAYQQKGNYPPRIANQGQGAGQKPPKGSFASLENLMKQYMEKNNVTVQSYAASLRNLELQVGQLATDLKSRPYGALPSDTKVSEQPKDSQDIASKEVNPVNAKASNFGTSHAKVDEKRKKIEHEDAPTEFRPTPPYPKRLKKKEQDVQFRKFLDVLNQLHVNIPLVEASEQMSTYVRFLKDILIKKRKLREYKTVAMTKESSNILISKIPTKIKDLGSFTIPISIRG</sequence>
<evidence type="ECO:0000256" key="1">
    <source>
        <dbReference type="SAM" id="MobiDB-lite"/>
    </source>
</evidence>
<feature type="region of interest" description="Disordered" evidence="1">
    <location>
        <begin position="75"/>
        <end position="115"/>
    </location>
</feature>
<gene>
    <name evidence="3" type="primary">LOC111025203</name>
</gene>
<feature type="region of interest" description="Disordered" evidence="1">
    <location>
        <begin position="158"/>
        <end position="178"/>
    </location>
</feature>
<protein>
    <submittedName>
        <fullName evidence="3">Uncharacterized protein LOC111025203</fullName>
    </submittedName>
</protein>
<dbReference type="Proteomes" id="UP000504603">
    <property type="component" value="Unplaced"/>
</dbReference>
<dbReference type="RefSeq" id="XP_022158740.1">
    <property type="nucleotide sequence ID" value="XM_022303048.1"/>
</dbReference>
<dbReference type="GeneID" id="111025203"/>
<dbReference type="AlphaFoldDB" id="A0A6J1DWN2"/>
<keyword evidence="2" id="KW-1185">Reference proteome</keyword>
<proteinExistence type="predicted"/>
<evidence type="ECO:0000313" key="3">
    <source>
        <dbReference type="RefSeq" id="XP_022158740.1"/>
    </source>
</evidence>
<name>A0A6J1DWN2_MOMCH</name>
<feature type="compositionally biased region" description="Basic and acidic residues" evidence="1">
    <location>
        <begin position="167"/>
        <end position="178"/>
    </location>
</feature>
<organism evidence="2 3">
    <name type="scientific">Momordica charantia</name>
    <name type="common">Bitter gourd</name>
    <name type="synonym">Balsam pear</name>
    <dbReference type="NCBI Taxonomy" id="3673"/>
    <lineage>
        <taxon>Eukaryota</taxon>
        <taxon>Viridiplantae</taxon>
        <taxon>Streptophyta</taxon>
        <taxon>Embryophyta</taxon>
        <taxon>Tracheophyta</taxon>
        <taxon>Spermatophyta</taxon>
        <taxon>Magnoliopsida</taxon>
        <taxon>eudicotyledons</taxon>
        <taxon>Gunneridae</taxon>
        <taxon>Pentapetalae</taxon>
        <taxon>rosids</taxon>
        <taxon>fabids</taxon>
        <taxon>Cucurbitales</taxon>
        <taxon>Cucurbitaceae</taxon>
        <taxon>Momordiceae</taxon>
        <taxon>Momordica</taxon>
    </lineage>
</organism>
<evidence type="ECO:0000313" key="2">
    <source>
        <dbReference type="Proteomes" id="UP000504603"/>
    </source>
</evidence>
<reference evidence="3" key="1">
    <citation type="submission" date="2025-08" db="UniProtKB">
        <authorList>
            <consortium name="RefSeq"/>
        </authorList>
    </citation>
    <scope>IDENTIFICATION</scope>
    <source>
        <strain evidence="3">OHB3-1</strain>
    </source>
</reference>
<feature type="compositionally biased region" description="Polar residues" evidence="1">
    <location>
        <begin position="75"/>
        <end position="93"/>
    </location>
</feature>
<accession>A0A6J1DWN2</accession>
<dbReference type="KEGG" id="mcha:111025203"/>